<dbReference type="InterPro" id="IPR051081">
    <property type="entry name" value="HTH_MetalResp_TranReg"/>
</dbReference>
<dbReference type="GO" id="GO:0003677">
    <property type="term" value="F:DNA binding"/>
    <property type="evidence" value="ECO:0007669"/>
    <property type="project" value="UniProtKB-KW"/>
</dbReference>
<accession>A0A1W1XJU6</accession>
<keyword evidence="1" id="KW-0805">Transcription regulation</keyword>
<keyword evidence="2" id="KW-0238">DNA-binding</keyword>
<dbReference type="InterPro" id="IPR036388">
    <property type="entry name" value="WH-like_DNA-bd_sf"/>
</dbReference>
<proteinExistence type="predicted"/>
<dbReference type="Proteomes" id="UP000192783">
    <property type="component" value="Unassembled WGS sequence"/>
</dbReference>
<dbReference type="SMART" id="SM00418">
    <property type="entry name" value="HTH_ARSR"/>
    <property type="match status" value="1"/>
</dbReference>
<dbReference type="AlphaFoldDB" id="A0A1W1XJU6"/>
<dbReference type="InterPro" id="IPR036390">
    <property type="entry name" value="WH_DNA-bd_sf"/>
</dbReference>
<dbReference type="PRINTS" id="PR00778">
    <property type="entry name" value="HTHARSR"/>
</dbReference>
<dbReference type="RefSeq" id="WP_084057666.1">
    <property type="nucleotide sequence ID" value="NZ_FWXF01000009.1"/>
</dbReference>
<evidence type="ECO:0000256" key="1">
    <source>
        <dbReference type="ARBA" id="ARBA00023015"/>
    </source>
</evidence>
<protein>
    <submittedName>
        <fullName evidence="5">Transcriptional regulator, ArsR family</fullName>
    </submittedName>
</protein>
<reference evidence="5 6" key="1">
    <citation type="submission" date="2017-04" db="EMBL/GenBank/DDBJ databases">
        <authorList>
            <person name="Afonso C.L."/>
            <person name="Miller P.J."/>
            <person name="Scott M.A."/>
            <person name="Spackman E."/>
            <person name="Goraichik I."/>
            <person name="Dimitrov K.M."/>
            <person name="Suarez D.L."/>
            <person name="Swayne D.E."/>
        </authorList>
    </citation>
    <scope>NUCLEOTIDE SEQUENCE [LARGE SCALE GENOMIC DNA]</scope>
    <source>
        <strain evidence="5 6">DSM 13146</strain>
    </source>
</reference>
<dbReference type="PANTHER" id="PTHR33154:SF18">
    <property type="entry name" value="ARSENICAL RESISTANCE OPERON REPRESSOR"/>
    <property type="match status" value="1"/>
</dbReference>
<dbReference type="OrthoDB" id="9800238at2"/>
<evidence type="ECO:0000256" key="3">
    <source>
        <dbReference type="ARBA" id="ARBA00023163"/>
    </source>
</evidence>
<organism evidence="5 6">
    <name type="scientific">Desulfacinum hydrothermale DSM 13146</name>
    <dbReference type="NCBI Taxonomy" id="1121390"/>
    <lineage>
        <taxon>Bacteria</taxon>
        <taxon>Pseudomonadati</taxon>
        <taxon>Thermodesulfobacteriota</taxon>
        <taxon>Syntrophobacteria</taxon>
        <taxon>Syntrophobacterales</taxon>
        <taxon>Syntrophobacteraceae</taxon>
        <taxon>Desulfacinum</taxon>
    </lineage>
</organism>
<keyword evidence="3" id="KW-0804">Transcription</keyword>
<evidence type="ECO:0000313" key="5">
    <source>
        <dbReference type="EMBL" id="SMC24092.1"/>
    </source>
</evidence>
<feature type="domain" description="HTH arsR-type" evidence="4">
    <location>
        <begin position="1"/>
        <end position="90"/>
    </location>
</feature>
<evidence type="ECO:0000313" key="6">
    <source>
        <dbReference type="Proteomes" id="UP000192783"/>
    </source>
</evidence>
<dbReference type="Gene3D" id="1.10.10.10">
    <property type="entry name" value="Winged helix-like DNA-binding domain superfamily/Winged helix DNA-binding domain"/>
    <property type="match status" value="1"/>
</dbReference>
<dbReference type="PANTHER" id="PTHR33154">
    <property type="entry name" value="TRANSCRIPTIONAL REGULATOR, ARSR FAMILY"/>
    <property type="match status" value="1"/>
</dbReference>
<dbReference type="EMBL" id="FWXF01000009">
    <property type="protein sequence ID" value="SMC24092.1"/>
    <property type="molecule type" value="Genomic_DNA"/>
</dbReference>
<gene>
    <name evidence="5" type="ORF">SAMN02746041_01935</name>
</gene>
<dbReference type="SUPFAM" id="SSF46785">
    <property type="entry name" value="Winged helix' DNA-binding domain"/>
    <property type="match status" value="1"/>
</dbReference>
<dbReference type="InterPro" id="IPR001845">
    <property type="entry name" value="HTH_ArsR_DNA-bd_dom"/>
</dbReference>
<sequence>MKEFIRVMKALSDPNRVKILKMLSQRQLCVCEVQAGLGLAQPTVSKHLKILEDAGLVQKTKEGLWVNYRLSDGEASPYAATLLGNLKHWLNDDPEIRALLKQVPQLDRDTICSRQ</sequence>
<dbReference type="PROSITE" id="PS50987">
    <property type="entry name" value="HTH_ARSR_2"/>
    <property type="match status" value="1"/>
</dbReference>
<dbReference type="InterPro" id="IPR011991">
    <property type="entry name" value="ArsR-like_HTH"/>
</dbReference>
<dbReference type="NCBIfam" id="NF033788">
    <property type="entry name" value="HTH_metalloreg"/>
    <property type="match status" value="1"/>
</dbReference>
<dbReference type="GO" id="GO:0003700">
    <property type="term" value="F:DNA-binding transcription factor activity"/>
    <property type="evidence" value="ECO:0007669"/>
    <property type="project" value="InterPro"/>
</dbReference>
<evidence type="ECO:0000259" key="4">
    <source>
        <dbReference type="PROSITE" id="PS50987"/>
    </source>
</evidence>
<keyword evidence="6" id="KW-1185">Reference proteome</keyword>
<dbReference type="Pfam" id="PF01022">
    <property type="entry name" value="HTH_5"/>
    <property type="match status" value="1"/>
</dbReference>
<dbReference type="STRING" id="1121390.SAMN02746041_01935"/>
<evidence type="ECO:0000256" key="2">
    <source>
        <dbReference type="ARBA" id="ARBA00023125"/>
    </source>
</evidence>
<dbReference type="CDD" id="cd00090">
    <property type="entry name" value="HTH_ARSR"/>
    <property type="match status" value="1"/>
</dbReference>
<name>A0A1W1XJU6_9BACT</name>